<evidence type="ECO:0000256" key="2">
    <source>
        <dbReference type="ARBA" id="ARBA00022448"/>
    </source>
</evidence>
<feature type="transmembrane region" description="Helical" evidence="9">
    <location>
        <begin position="192"/>
        <end position="213"/>
    </location>
</feature>
<name>A0A2T4U4D4_9BACI</name>
<protein>
    <submittedName>
        <fullName evidence="10">Uncharacterized protein</fullName>
    </submittedName>
</protein>
<keyword evidence="4" id="KW-0997">Cell inner membrane</keyword>
<dbReference type="Proteomes" id="UP000240509">
    <property type="component" value="Unassembled WGS sequence"/>
</dbReference>
<sequence length="402" mass="43314">MSVKQSAERPEYPEPQWIIVAALMGVGILFMISAYSEEGLQFLLLYVVGICIGFTLFHTNYGFSTVYKQLLEDGNTEMLRGHMQKLLIAGSLFALVLGTQTAFFNENPEGAISPIGAGLIVGAFLFGFGMNIGSNLAPQAMRTMKGGRTALLFTVSGFVVGSTAGAAHFPFWNHTLGGIGEISLADNTPLGYFGAWIVQSTIFIGVIIGTHLHQKRKMPPPLPKMPKGTHWREVIFLSWPIWVGATVFALLNVAVLMIQGTPWKVTAAFTLWGSKLSQYVGFDPASWRYWGEEEAVTELTNSLFASSVGVLNMGIAVGALLTMALAGLMRFSKISLQAAAVALLGGLLMGYGAAISFGANVGAYFSGIASMSLHAWLWTFMAVAGVYTAYYASRKLPFLKSN</sequence>
<dbReference type="PANTHER" id="PTHR30574:SF1">
    <property type="entry name" value="SULPHUR TRANSPORT DOMAIN-CONTAINING PROTEIN"/>
    <property type="match status" value="1"/>
</dbReference>
<evidence type="ECO:0000313" key="11">
    <source>
        <dbReference type="Proteomes" id="UP000240509"/>
    </source>
</evidence>
<dbReference type="PANTHER" id="PTHR30574">
    <property type="entry name" value="INNER MEMBRANE PROTEIN YEDE"/>
    <property type="match status" value="1"/>
</dbReference>
<keyword evidence="11" id="KW-1185">Reference proteome</keyword>
<keyword evidence="7 9" id="KW-0472">Membrane</keyword>
<comment type="caution">
    <text evidence="10">The sequence shown here is derived from an EMBL/GenBank/DDBJ whole genome shotgun (WGS) entry which is preliminary data.</text>
</comment>
<dbReference type="InterPro" id="IPR007272">
    <property type="entry name" value="Sulf_transp_TsuA/YedE"/>
</dbReference>
<evidence type="ECO:0000256" key="6">
    <source>
        <dbReference type="ARBA" id="ARBA00022989"/>
    </source>
</evidence>
<evidence type="ECO:0000256" key="8">
    <source>
        <dbReference type="ARBA" id="ARBA00035655"/>
    </source>
</evidence>
<feature type="transmembrane region" description="Helical" evidence="9">
    <location>
        <begin position="111"/>
        <end position="129"/>
    </location>
</feature>
<evidence type="ECO:0000256" key="1">
    <source>
        <dbReference type="ARBA" id="ARBA00004429"/>
    </source>
</evidence>
<evidence type="ECO:0000256" key="4">
    <source>
        <dbReference type="ARBA" id="ARBA00022519"/>
    </source>
</evidence>
<comment type="subcellular location">
    <subcellularLocation>
        <location evidence="1">Cell inner membrane</location>
        <topology evidence="1">Multi-pass membrane protein</topology>
    </subcellularLocation>
</comment>
<feature type="transmembrane region" description="Helical" evidence="9">
    <location>
        <begin position="17"/>
        <end position="36"/>
    </location>
</feature>
<reference evidence="10 11" key="1">
    <citation type="submission" date="2018-03" db="EMBL/GenBank/DDBJ databases">
        <title>Alkalicoccus saliphilus sp. nov., isolated from a mineral pool.</title>
        <authorList>
            <person name="Zhao B."/>
        </authorList>
    </citation>
    <scope>NUCLEOTIDE SEQUENCE [LARGE SCALE GENOMIC DNA]</scope>
    <source>
        <strain evidence="10 11">6AG</strain>
    </source>
</reference>
<evidence type="ECO:0000256" key="5">
    <source>
        <dbReference type="ARBA" id="ARBA00022692"/>
    </source>
</evidence>
<accession>A0A2T4U4D4</accession>
<dbReference type="Pfam" id="PF04143">
    <property type="entry name" value="Sulf_transp"/>
    <property type="match status" value="1"/>
</dbReference>
<dbReference type="OrthoDB" id="9794165at2"/>
<dbReference type="AlphaFoldDB" id="A0A2T4U4D4"/>
<feature type="transmembrane region" description="Helical" evidence="9">
    <location>
        <begin position="42"/>
        <end position="63"/>
    </location>
</feature>
<evidence type="ECO:0000256" key="3">
    <source>
        <dbReference type="ARBA" id="ARBA00022475"/>
    </source>
</evidence>
<keyword evidence="3" id="KW-1003">Cell membrane</keyword>
<feature type="transmembrane region" description="Helical" evidence="9">
    <location>
        <begin position="373"/>
        <end position="392"/>
    </location>
</feature>
<keyword evidence="6 9" id="KW-1133">Transmembrane helix</keyword>
<keyword evidence="5 9" id="KW-0812">Transmembrane</keyword>
<dbReference type="GO" id="GO:0005886">
    <property type="term" value="C:plasma membrane"/>
    <property type="evidence" value="ECO:0007669"/>
    <property type="project" value="UniProtKB-SubCell"/>
</dbReference>
<feature type="transmembrane region" description="Helical" evidence="9">
    <location>
        <begin position="86"/>
        <end position="105"/>
    </location>
</feature>
<feature type="transmembrane region" description="Helical" evidence="9">
    <location>
        <begin position="234"/>
        <end position="258"/>
    </location>
</feature>
<evidence type="ECO:0000256" key="7">
    <source>
        <dbReference type="ARBA" id="ARBA00023136"/>
    </source>
</evidence>
<evidence type="ECO:0000256" key="9">
    <source>
        <dbReference type="SAM" id="Phobius"/>
    </source>
</evidence>
<evidence type="ECO:0000313" key="10">
    <source>
        <dbReference type="EMBL" id="PTL38261.1"/>
    </source>
</evidence>
<dbReference type="EMBL" id="PZJJ01000021">
    <property type="protein sequence ID" value="PTL38261.1"/>
    <property type="molecule type" value="Genomic_DNA"/>
</dbReference>
<proteinExistence type="inferred from homology"/>
<comment type="similarity">
    <text evidence="8">Belongs to the TsuA/YedE (TC 9.B.102) family.</text>
</comment>
<feature type="transmembrane region" description="Helical" evidence="9">
    <location>
        <begin position="303"/>
        <end position="326"/>
    </location>
</feature>
<organism evidence="10 11">
    <name type="scientific">Alkalicoccus saliphilus</name>
    <dbReference type="NCBI Taxonomy" id="200989"/>
    <lineage>
        <taxon>Bacteria</taxon>
        <taxon>Bacillati</taxon>
        <taxon>Bacillota</taxon>
        <taxon>Bacilli</taxon>
        <taxon>Bacillales</taxon>
        <taxon>Bacillaceae</taxon>
        <taxon>Alkalicoccus</taxon>
    </lineage>
</organism>
<feature type="transmembrane region" description="Helical" evidence="9">
    <location>
        <begin position="338"/>
        <end position="361"/>
    </location>
</feature>
<gene>
    <name evidence="10" type="ORF">C6Y45_12100</name>
</gene>
<feature type="transmembrane region" description="Helical" evidence="9">
    <location>
        <begin position="150"/>
        <end position="172"/>
    </location>
</feature>
<keyword evidence="2" id="KW-0813">Transport</keyword>
<dbReference type="RefSeq" id="WP_107585490.1">
    <property type="nucleotide sequence ID" value="NZ_PZJJ01000021.1"/>
</dbReference>